<reference evidence="4" key="1">
    <citation type="journal article" date="2010" name="Genome Biol.">
        <title>Genome sequence of the necrotrophic plant pathogen Pythium ultimum reveals original pathogenicity mechanisms and effector repertoire.</title>
        <authorList>
            <person name="Levesque C.A."/>
            <person name="Brouwer H."/>
            <person name="Cano L."/>
            <person name="Hamilton J.P."/>
            <person name="Holt C."/>
            <person name="Huitema E."/>
            <person name="Raffaele S."/>
            <person name="Robideau G.P."/>
            <person name="Thines M."/>
            <person name="Win J."/>
            <person name="Zerillo M.M."/>
            <person name="Beakes G.W."/>
            <person name="Boore J.L."/>
            <person name="Busam D."/>
            <person name="Dumas B."/>
            <person name="Ferriera S."/>
            <person name="Fuerstenberg S.I."/>
            <person name="Gachon C.M."/>
            <person name="Gaulin E."/>
            <person name="Govers F."/>
            <person name="Grenville-Briggs L."/>
            <person name="Horner N."/>
            <person name="Hostetler J."/>
            <person name="Jiang R.H."/>
            <person name="Johnson J."/>
            <person name="Krajaejun T."/>
            <person name="Lin H."/>
            <person name="Meijer H.J."/>
            <person name="Moore B."/>
            <person name="Morris P."/>
            <person name="Phuntmart V."/>
            <person name="Puiu D."/>
            <person name="Shetty J."/>
            <person name="Stajich J.E."/>
            <person name="Tripathy S."/>
            <person name="Wawra S."/>
            <person name="van West P."/>
            <person name="Whitty B.R."/>
            <person name="Coutinho P.M."/>
            <person name="Henrissat B."/>
            <person name="Martin F."/>
            <person name="Thomas P.D."/>
            <person name="Tyler B.M."/>
            <person name="De Vries R.P."/>
            <person name="Kamoun S."/>
            <person name="Yandell M."/>
            <person name="Tisserat N."/>
            <person name="Buell C.R."/>
        </authorList>
    </citation>
    <scope>NUCLEOTIDE SEQUENCE</scope>
    <source>
        <strain evidence="4">DAOM:BR144</strain>
    </source>
</reference>
<feature type="domain" description="PH" evidence="2">
    <location>
        <begin position="450"/>
        <end position="648"/>
    </location>
</feature>
<evidence type="ECO:0000259" key="2">
    <source>
        <dbReference type="PROSITE" id="PS50003"/>
    </source>
</evidence>
<dbReference type="InterPro" id="IPR001849">
    <property type="entry name" value="PH_domain"/>
</dbReference>
<evidence type="ECO:0000313" key="3">
    <source>
        <dbReference type="EnsemblProtists" id="PYU1_T003376"/>
    </source>
</evidence>
<feature type="region of interest" description="Disordered" evidence="1">
    <location>
        <begin position="196"/>
        <end position="217"/>
    </location>
</feature>
<dbReference type="PANTHER" id="PTHR14336">
    <property type="entry name" value="TANDEM PH DOMAIN CONTAINING PROTEIN"/>
    <property type="match status" value="1"/>
</dbReference>
<feature type="compositionally biased region" description="Polar residues" evidence="1">
    <location>
        <begin position="43"/>
        <end position="65"/>
    </location>
</feature>
<dbReference type="EnsemblProtists" id="PYU1_T003376">
    <property type="protein sequence ID" value="PYU1_T003376"/>
    <property type="gene ID" value="PYU1_G003366"/>
</dbReference>
<proteinExistence type="predicted"/>
<dbReference type="OMA" id="DCHANGL"/>
<dbReference type="EMBL" id="GL376603">
    <property type="status" value="NOT_ANNOTATED_CDS"/>
    <property type="molecule type" value="Genomic_DNA"/>
</dbReference>
<dbReference type="SMART" id="SM00233">
    <property type="entry name" value="PH"/>
    <property type="match status" value="3"/>
</dbReference>
<dbReference type="SUPFAM" id="SSF50729">
    <property type="entry name" value="PH domain-like"/>
    <property type="match status" value="3"/>
</dbReference>
<dbReference type="Proteomes" id="UP000019132">
    <property type="component" value="Unassembled WGS sequence"/>
</dbReference>
<dbReference type="PANTHER" id="PTHR14336:SF15">
    <property type="entry name" value="DUAL ADAPTER FOR PHOSPHOTYROSINE AND 3-PHOSPHOTYROSINE AND 3-PHOSPHOINOSITIDE"/>
    <property type="match status" value="1"/>
</dbReference>
<dbReference type="AlphaFoldDB" id="K3WEI5"/>
<dbReference type="VEuPathDB" id="FungiDB:PYU1_G003366"/>
<dbReference type="STRING" id="431595.K3WEI5"/>
<dbReference type="CDD" id="cd00821">
    <property type="entry name" value="PH"/>
    <property type="match status" value="3"/>
</dbReference>
<reference evidence="4" key="2">
    <citation type="submission" date="2010-04" db="EMBL/GenBank/DDBJ databases">
        <authorList>
            <person name="Buell R."/>
            <person name="Hamilton J."/>
            <person name="Hostetler J."/>
        </authorList>
    </citation>
    <scope>NUCLEOTIDE SEQUENCE [LARGE SCALE GENOMIC DNA]</scope>
    <source>
        <strain evidence="4">DAOM:BR144</strain>
    </source>
</reference>
<keyword evidence="4" id="KW-1185">Reference proteome</keyword>
<dbReference type="Pfam" id="PF00169">
    <property type="entry name" value="PH"/>
    <property type="match status" value="1"/>
</dbReference>
<dbReference type="HOGENOM" id="CLU_452364_0_0_1"/>
<dbReference type="PROSITE" id="PS50003">
    <property type="entry name" value="PH_DOMAIN"/>
    <property type="match status" value="2"/>
</dbReference>
<dbReference type="InParanoid" id="K3WEI5"/>
<name>K3WEI5_GLOUD</name>
<dbReference type="eggNOG" id="ENOG502RWP0">
    <property type="taxonomic scope" value="Eukaryota"/>
</dbReference>
<protein>
    <recommendedName>
        <fullName evidence="2">PH domain-containing protein</fullName>
    </recommendedName>
</protein>
<feature type="region of interest" description="Disordered" evidence="1">
    <location>
        <begin position="43"/>
        <end position="66"/>
    </location>
</feature>
<evidence type="ECO:0000313" key="4">
    <source>
        <dbReference type="Proteomes" id="UP000019132"/>
    </source>
</evidence>
<reference evidence="3" key="3">
    <citation type="submission" date="2015-02" db="UniProtKB">
        <authorList>
            <consortium name="EnsemblProtists"/>
        </authorList>
    </citation>
    <scope>IDENTIFICATION</scope>
    <source>
        <strain evidence="3">DAOM BR144</strain>
    </source>
</reference>
<evidence type="ECO:0000256" key="1">
    <source>
        <dbReference type="SAM" id="MobiDB-lite"/>
    </source>
</evidence>
<sequence length="648" mass="72095">MVTHRARQQQSAAEARPVTGAALDDVEIGLAIDTRNYQSLLRKSVPVTQPSGETSDQQRRYSQSPPRYAILARENNVEDAVMADDVVIDQTVRGLPVETRNYQALVNNGGGSPLVGVAVSDVSAASNVKFALNQKSSSFNTDEEEVDAVLGLPISTGNYVALGGNNVRDKNYRSRGYSDLANVAERRISAPAIPGNRSTAQYATAPTEPRTEPRGSCFDTRRASTVAVVPHTGWLYIQSKTLKTWKKHFAVLSGLDFRYSKGSGQPPKGFDTVHSVQEWHEMPFGIRLVLSSGRDLPVYCEGPVDFGNWMAAFQKSLEKQHNQSGSSKSYALTASEQHEGYLFRQETRTGNWRQYYFVVRIDGYIECKVTEDASAVDKKHSGYIKAVSFADEHPNGIAIQLDSGTSMILYTDTYDERMLWYGAMSSAAMANDRIPNITTSVKSTYVHTARPNHAGWMHKQSGLFKSWKRFYFTLHGNEVSFSKDTNSSVVLCDKIHSVEDWTGKQNGLELRLKSGRVWRVYAESYDSAKRWRTLMVNSTRHGADQFSVKRYVVSRKRKGLQPVFGGWLTNVKDGGAKLRQFYVVDGDIMGFANEVDHQLKQLGKIINVGASRDLSCGLVLTFASGAKLKLAADSIDSYKSWYEILKSQ</sequence>
<accession>K3WEI5</accession>
<dbReference type="InterPro" id="IPR051707">
    <property type="entry name" value="PI-Interact_SigTrans_Reg"/>
</dbReference>
<feature type="domain" description="PH" evidence="2">
    <location>
        <begin position="335"/>
        <end position="429"/>
    </location>
</feature>
<organism evidence="3 4">
    <name type="scientific">Globisporangium ultimum (strain ATCC 200006 / CBS 805.95 / DAOM BR144)</name>
    <name type="common">Pythium ultimum</name>
    <dbReference type="NCBI Taxonomy" id="431595"/>
    <lineage>
        <taxon>Eukaryota</taxon>
        <taxon>Sar</taxon>
        <taxon>Stramenopiles</taxon>
        <taxon>Oomycota</taxon>
        <taxon>Peronosporomycetes</taxon>
        <taxon>Pythiales</taxon>
        <taxon>Pythiaceae</taxon>
        <taxon>Globisporangium</taxon>
    </lineage>
</organism>
<dbReference type="Gene3D" id="2.30.29.30">
    <property type="entry name" value="Pleckstrin-homology domain (PH domain)/Phosphotyrosine-binding domain (PTB)"/>
    <property type="match status" value="3"/>
</dbReference>
<dbReference type="InterPro" id="IPR011993">
    <property type="entry name" value="PH-like_dom_sf"/>
</dbReference>